<dbReference type="AlphaFoldDB" id="A0A0H5RDI3"/>
<name>A0A0H5RDI3_9EUKA</name>
<evidence type="ECO:0000313" key="1">
    <source>
        <dbReference type="EMBL" id="CRZ11796.1"/>
    </source>
</evidence>
<sequence>MTELLGTRFCSELSSIGNHGLTKELNFQPPFSVPECSLLPNISSGWEILFIDALTALPRKITCSKLGWLRTMSMGTTISQPVFERRYPKIANEEGCVDAKDEDEQRRKR</sequence>
<protein>
    <submittedName>
        <fullName evidence="1">Uncharacterized protein</fullName>
    </submittedName>
</protein>
<reference evidence="1" key="1">
    <citation type="submission" date="2015-04" db="EMBL/GenBank/DDBJ databases">
        <title>The genome sequence of the plant pathogenic Rhizarian Plasmodiophora brassicae reveals insights in its biotrophic life cycle and the origin of chitin synthesis.</title>
        <authorList>
            <person name="Schwelm A."/>
            <person name="Fogelqvist J."/>
            <person name="Knaust A."/>
            <person name="Julke S."/>
            <person name="Lilja T."/>
            <person name="Dhandapani V."/>
            <person name="Bonilla-Rosso G."/>
            <person name="Karlsson M."/>
            <person name="Shevchenko A."/>
            <person name="Choi S.R."/>
            <person name="Kim H.G."/>
            <person name="Park J.Y."/>
            <person name="Lim Y.P."/>
            <person name="Ludwig-Muller J."/>
            <person name="Dixelius C."/>
        </authorList>
    </citation>
    <scope>NUCLEOTIDE SEQUENCE</scope>
    <source>
        <tissue evidence="1">Potato root galls</tissue>
    </source>
</reference>
<dbReference type="EMBL" id="HACM01011354">
    <property type="protein sequence ID" value="CRZ11796.1"/>
    <property type="molecule type" value="Transcribed_RNA"/>
</dbReference>
<organism evidence="1">
    <name type="scientific">Spongospora subterranea</name>
    <dbReference type="NCBI Taxonomy" id="70186"/>
    <lineage>
        <taxon>Eukaryota</taxon>
        <taxon>Sar</taxon>
        <taxon>Rhizaria</taxon>
        <taxon>Endomyxa</taxon>
        <taxon>Phytomyxea</taxon>
        <taxon>Plasmodiophorida</taxon>
        <taxon>Plasmodiophoridae</taxon>
        <taxon>Spongospora</taxon>
    </lineage>
</organism>
<proteinExistence type="predicted"/>
<accession>A0A0H5RDI3</accession>